<organism evidence="2 3">
    <name type="scientific">Candidatus Brocadia fulgida</name>
    <dbReference type="NCBI Taxonomy" id="380242"/>
    <lineage>
        <taxon>Bacteria</taxon>
        <taxon>Pseudomonadati</taxon>
        <taxon>Planctomycetota</taxon>
        <taxon>Candidatus Brocadiia</taxon>
        <taxon>Candidatus Brocadiales</taxon>
        <taxon>Candidatus Brocadiaceae</taxon>
        <taxon>Candidatus Brocadia</taxon>
    </lineage>
</organism>
<proteinExistence type="predicted"/>
<keyword evidence="2" id="KW-0808">Transferase</keyword>
<evidence type="ECO:0000313" key="2">
    <source>
        <dbReference type="EMBL" id="KKO19878.1"/>
    </source>
</evidence>
<dbReference type="GO" id="GO:0032259">
    <property type="term" value="P:methylation"/>
    <property type="evidence" value="ECO:0007669"/>
    <property type="project" value="UniProtKB-KW"/>
</dbReference>
<dbReference type="Proteomes" id="UP000034954">
    <property type="component" value="Unassembled WGS sequence"/>
</dbReference>
<dbReference type="PANTHER" id="PTHR43591:SF24">
    <property type="entry name" value="2-METHOXY-6-POLYPRENYL-1,4-BENZOQUINOL METHYLASE, MITOCHONDRIAL"/>
    <property type="match status" value="1"/>
</dbReference>
<protein>
    <submittedName>
        <fullName evidence="2">Trans-aconitate 2-methyltransferase</fullName>
        <ecNumber evidence="2">2.1.1.144</ecNumber>
    </submittedName>
</protein>
<dbReference type="SUPFAM" id="SSF53335">
    <property type="entry name" value="S-adenosyl-L-methionine-dependent methyltransferases"/>
    <property type="match status" value="1"/>
</dbReference>
<dbReference type="EC" id="2.1.1.144" evidence="2"/>
<reference evidence="2 3" key="1">
    <citation type="journal article" date="2013" name="BMC Microbiol.">
        <title>Identification of the type II cytochrome c maturation pathway in anammox bacteria by comparative genomics.</title>
        <authorList>
            <person name="Ferousi C."/>
            <person name="Speth D.R."/>
            <person name="Reimann J."/>
            <person name="Op den Camp H.J."/>
            <person name="Allen J.W."/>
            <person name="Keltjens J.T."/>
            <person name="Jetten M.S."/>
        </authorList>
    </citation>
    <scope>NUCLEOTIDE SEQUENCE [LARGE SCALE GENOMIC DNA]</scope>
    <source>
        <strain evidence="2">RU1</strain>
    </source>
</reference>
<evidence type="ECO:0000259" key="1">
    <source>
        <dbReference type="Pfam" id="PF13649"/>
    </source>
</evidence>
<dbReference type="PANTHER" id="PTHR43591">
    <property type="entry name" value="METHYLTRANSFERASE"/>
    <property type="match status" value="1"/>
</dbReference>
<name>A0A0M2UV00_9BACT</name>
<dbReference type="EMBL" id="LAQJ01000145">
    <property type="protein sequence ID" value="KKO19878.1"/>
    <property type="molecule type" value="Genomic_DNA"/>
</dbReference>
<comment type="caution">
    <text evidence="2">The sequence shown here is derived from an EMBL/GenBank/DDBJ whole genome shotgun (WGS) entry which is preliminary data.</text>
</comment>
<dbReference type="Pfam" id="PF13649">
    <property type="entry name" value="Methyltransf_25"/>
    <property type="match status" value="1"/>
</dbReference>
<accession>A0A0M2UV00</accession>
<evidence type="ECO:0000313" key="3">
    <source>
        <dbReference type="Proteomes" id="UP000034954"/>
    </source>
</evidence>
<keyword evidence="2" id="KW-0489">Methyltransferase</keyword>
<dbReference type="InterPro" id="IPR041698">
    <property type="entry name" value="Methyltransf_25"/>
</dbReference>
<sequence length="221" mass="25085">MKRIPEPELMEDEDQVRAYAGADFEDAHSNFIRLFQTTFGLHLRGYVLDLGCGHGDITMRFARAYPGCIVHGIDGSETMIRWGKNILTEAHDIQGRVDLIRGMLPEAIPPHSRYDGVISNSLLHHLPKPRILYPFIHRYAASGAPVFIMDLKRPQTNDEAEALVQAYAAHEPEILKRDFYHSLLAAYTVEEIREQLQGTPLAHLSVKEVSDRHLMIAGYRD</sequence>
<dbReference type="PATRIC" id="fig|380242.3.peg.1716"/>
<keyword evidence="3" id="KW-1185">Reference proteome</keyword>
<dbReference type="GO" id="GO:0030798">
    <property type="term" value="F:trans-aconitate 2-methyltransferase activity"/>
    <property type="evidence" value="ECO:0007669"/>
    <property type="project" value="UniProtKB-EC"/>
</dbReference>
<dbReference type="AlphaFoldDB" id="A0A0M2UV00"/>
<dbReference type="Gene3D" id="3.40.50.150">
    <property type="entry name" value="Vaccinia Virus protein VP39"/>
    <property type="match status" value="1"/>
</dbReference>
<dbReference type="InterPro" id="IPR029063">
    <property type="entry name" value="SAM-dependent_MTases_sf"/>
</dbReference>
<gene>
    <name evidence="2" type="primary">tam</name>
    <name evidence="2" type="ORF">BROFUL_01391</name>
</gene>
<dbReference type="CDD" id="cd02440">
    <property type="entry name" value="AdoMet_MTases"/>
    <property type="match status" value="1"/>
</dbReference>
<feature type="domain" description="Methyltransferase" evidence="1">
    <location>
        <begin position="47"/>
        <end position="130"/>
    </location>
</feature>